<evidence type="ECO:0000313" key="10">
    <source>
        <dbReference type="EMBL" id="KYC44903.1"/>
    </source>
</evidence>
<dbReference type="PANTHER" id="PTHR13691:SF16">
    <property type="entry name" value="LARGE RIBOSOMAL SUBUNIT PROTEIN UL2"/>
    <property type="match status" value="1"/>
</dbReference>
<feature type="domain" description="Large ribosomal subunit protein uL2 RNA-binding" evidence="9">
    <location>
        <begin position="11"/>
        <end position="86"/>
    </location>
</feature>
<dbReference type="GO" id="GO:0022625">
    <property type="term" value="C:cytosolic large ribosomal subunit"/>
    <property type="evidence" value="ECO:0007669"/>
    <property type="project" value="TreeGrafter"/>
</dbReference>
<organism evidence="10 14">
    <name type="scientific">Candidatus Methanofastidiosum methylothiophilum</name>
    <dbReference type="NCBI Taxonomy" id="1705564"/>
    <lineage>
        <taxon>Archaea</taxon>
        <taxon>Methanobacteriati</taxon>
        <taxon>Methanobacteriota</taxon>
        <taxon>Stenosarchaea group</taxon>
        <taxon>Candidatus Methanofastidiosia</taxon>
        <taxon>Candidatus Methanofastidiosales</taxon>
        <taxon>Candidatus Methanofastidiosaceae</taxon>
        <taxon>Candidatus Methanofastidiosum</taxon>
    </lineage>
</organism>
<dbReference type="FunFam" id="4.10.950.10:FF:000002">
    <property type="entry name" value="60S ribosomal protein L2"/>
    <property type="match status" value="1"/>
</dbReference>
<dbReference type="Pfam" id="PF03947">
    <property type="entry name" value="Ribosomal_L2_C"/>
    <property type="match status" value="1"/>
</dbReference>
<protein>
    <recommendedName>
        <fullName evidence="6">Large ribosomal subunit protein uL2</fullName>
    </recommendedName>
</protein>
<dbReference type="GO" id="GO:0019843">
    <property type="term" value="F:rRNA binding"/>
    <property type="evidence" value="ECO:0007669"/>
    <property type="project" value="UniProtKB-UniRule"/>
</dbReference>
<dbReference type="SUPFAM" id="SSF50249">
    <property type="entry name" value="Nucleic acid-binding proteins"/>
    <property type="match status" value="1"/>
</dbReference>
<evidence type="ECO:0000256" key="5">
    <source>
        <dbReference type="ARBA" id="ARBA00023274"/>
    </source>
</evidence>
<dbReference type="Gene3D" id="2.30.30.30">
    <property type="match status" value="1"/>
</dbReference>
<dbReference type="GO" id="GO:0003735">
    <property type="term" value="F:structural constituent of ribosome"/>
    <property type="evidence" value="ECO:0007669"/>
    <property type="project" value="InterPro"/>
</dbReference>
<evidence type="ECO:0000256" key="6">
    <source>
        <dbReference type="HAMAP-Rule" id="MF_01320"/>
    </source>
</evidence>
<dbReference type="SMART" id="SM01383">
    <property type="entry name" value="Ribosomal_L2"/>
    <property type="match status" value="1"/>
</dbReference>
<dbReference type="SUPFAM" id="SSF50104">
    <property type="entry name" value="Translation proteins SH3-like domain"/>
    <property type="match status" value="1"/>
</dbReference>
<dbReference type="EMBL" id="LNGF01000034">
    <property type="protein sequence ID" value="KYC47093.1"/>
    <property type="molecule type" value="Genomic_DNA"/>
</dbReference>
<dbReference type="AlphaFoldDB" id="A0A150IIR5"/>
<dbReference type="InterPro" id="IPR023672">
    <property type="entry name" value="Ribosomal_uL2_arc_euk"/>
</dbReference>
<comment type="caution">
    <text evidence="10">The sequence shown here is derived from an EMBL/GenBank/DDBJ whole genome shotgun (WGS) entry which is preliminary data.</text>
</comment>
<gene>
    <name evidence="6 10" type="primary">rpl2</name>
    <name evidence="10" type="ORF">APG10_01304</name>
    <name evidence="11" type="ORF">APG11_01468</name>
    <name evidence="12" type="ORF">APG12_01552</name>
</gene>
<dbReference type="Proteomes" id="UP000092403">
    <property type="component" value="Unassembled WGS sequence"/>
</dbReference>
<feature type="domain" description="Large ribosomal subunit protein uL2 C-terminal" evidence="8">
    <location>
        <begin position="92"/>
        <end position="225"/>
    </location>
</feature>
<dbReference type="Proteomes" id="UP000091929">
    <property type="component" value="Unassembled WGS sequence"/>
</dbReference>
<dbReference type="InterPro" id="IPR012340">
    <property type="entry name" value="NA-bd_OB-fold"/>
</dbReference>
<dbReference type="PATRIC" id="fig|1706438.3.peg.1558"/>
<dbReference type="EMBL" id="LNGE01000037">
    <property type="protein sequence ID" value="KYC44903.1"/>
    <property type="molecule type" value="Genomic_DNA"/>
</dbReference>
<dbReference type="HAMAP" id="MF_01320_A">
    <property type="entry name" value="Ribosomal_uL2_A"/>
    <property type="match status" value="1"/>
</dbReference>
<dbReference type="EMBL" id="LNJC01000039">
    <property type="protein sequence ID" value="KYC49304.1"/>
    <property type="molecule type" value="Genomic_DNA"/>
</dbReference>
<dbReference type="PATRIC" id="fig|1706436.3.peg.1324"/>
<evidence type="ECO:0000313" key="11">
    <source>
        <dbReference type="EMBL" id="KYC47093.1"/>
    </source>
</evidence>
<dbReference type="GO" id="GO:0002181">
    <property type="term" value="P:cytoplasmic translation"/>
    <property type="evidence" value="ECO:0007669"/>
    <property type="project" value="TreeGrafter"/>
</dbReference>
<feature type="region of interest" description="Disordered" evidence="7">
    <location>
        <begin position="205"/>
        <end position="241"/>
    </location>
</feature>
<keyword evidence="3 6" id="KW-0694">RNA-binding</keyword>
<keyword evidence="5 6" id="KW-0687">Ribonucleoprotein</keyword>
<comment type="similarity">
    <text evidence="1 6">Belongs to the universal ribosomal protein uL2 family.</text>
</comment>
<dbReference type="FunFam" id="2.30.30.30:FF:000006">
    <property type="entry name" value="60S ribosomal protein L8"/>
    <property type="match status" value="1"/>
</dbReference>
<keyword evidence="2 6" id="KW-0699">rRNA-binding</keyword>
<evidence type="ECO:0000256" key="4">
    <source>
        <dbReference type="ARBA" id="ARBA00022980"/>
    </source>
</evidence>
<evidence type="ECO:0000259" key="8">
    <source>
        <dbReference type="SMART" id="SM01382"/>
    </source>
</evidence>
<comment type="subunit">
    <text evidence="6">Part of the 50S ribosomal subunit. Forms a bridge to the 30S subunit in the 70S ribosome.</text>
</comment>
<dbReference type="InterPro" id="IPR014722">
    <property type="entry name" value="Rib_uL2_dom2"/>
</dbReference>
<dbReference type="NCBIfam" id="NF007180">
    <property type="entry name" value="PRK09612.1"/>
    <property type="match status" value="1"/>
</dbReference>
<evidence type="ECO:0000313" key="14">
    <source>
        <dbReference type="Proteomes" id="UP000092401"/>
    </source>
</evidence>
<feature type="compositionally biased region" description="Basic residues" evidence="7">
    <location>
        <begin position="228"/>
        <end position="241"/>
    </location>
</feature>
<keyword evidence="4 6" id="KW-0689">Ribosomal protein</keyword>
<proteinExistence type="inferred from homology"/>
<evidence type="ECO:0000256" key="3">
    <source>
        <dbReference type="ARBA" id="ARBA00022884"/>
    </source>
</evidence>
<evidence type="ECO:0000259" key="9">
    <source>
        <dbReference type="SMART" id="SM01383"/>
    </source>
</evidence>
<dbReference type="FunFam" id="2.40.50.140:FF:000020">
    <property type="entry name" value="60S ribosomal protein L2"/>
    <property type="match status" value="1"/>
</dbReference>
<evidence type="ECO:0000256" key="7">
    <source>
        <dbReference type="SAM" id="MobiDB-lite"/>
    </source>
</evidence>
<dbReference type="InterPro" id="IPR014726">
    <property type="entry name" value="Ribosomal_uL2_dom3"/>
</dbReference>
<dbReference type="InterPro" id="IPR022666">
    <property type="entry name" value="Ribosomal_uL2_RNA-bd_dom"/>
</dbReference>
<dbReference type="Pfam" id="PF00181">
    <property type="entry name" value="Ribosomal_L2_N"/>
    <property type="match status" value="1"/>
</dbReference>
<evidence type="ECO:0000256" key="1">
    <source>
        <dbReference type="ARBA" id="ARBA00005636"/>
    </source>
</evidence>
<evidence type="ECO:0000313" key="13">
    <source>
        <dbReference type="Proteomes" id="UP000091929"/>
    </source>
</evidence>
<reference evidence="13 14" key="1">
    <citation type="journal article" date="2016" name="ISME J.">
        <title>Chasing the elusive Euryarchaeota class WSA2: genomes reveal a uniquely fastidious methyl-reducing methanogen.</title>
        <authorList>
            <person name="Nobu M.K."/>
            <person name="Narihiro T."/>
            <person name="Kuroda K."/>
            <person name="Mei R."/>
            <person name="Liu W.T."/>
        </authorList>
    </citation>
    <scope>NUCLEOTIDE SEQUENCE [LARGE SCALE GENOMIC DNA]</scope>
    <source>
        <strain evidence="10">B03fssc0709_Meth_Bin005</strain>
        <strain evidence="11">B15fssc0709_Meth_Bin003</strain>
        <strain evidence="12">BMIXfssc0709_Meth_Bin006</strain>
    </source>
</reference>
<dbReference type="Gene3D" id="4.10.950.10">
    <property type="entry name" value="Ribosomal protein L2, domain 3"/>
    <property type="match status" value="1"/>
</dbReference>
<dbReference type="PIRSF" id="PIRSF002158">
    <property type="entry name" value="Ribosomal_L2"/>
    <property type="match status" value="1"/>
</dbReference>
<dbReference type="PANTHER" id="PTHR13691">
    <property type="entry name" value="RIBOSOMAL PROTEIN L2"/>
    <property type="match status" value="1"/>
</dbReference>
<evidence type="ECO:0000313" key="12">
    <source>
        <dbReference type="EMBL" id="KYC49304.1"/>
    </source>
</evidence>
<dbReference type="Proteomes" id="UP000092401">
    <property type="component" value="Unassembled WGS sequence"/>
</dbReference>
<accession>A0A150IQ33</accession>
<dbReference type="InterPro" id="IPR002171">
    <property type="entry name" value="Ribosomal_uL2"/>
</dbReference>
<accession>A0A150IIR5</accession>
<dbReference type="SMART" id="SM01382">
    <property type="entry name" value="Ribosomal_L2_C"/>
    <property type="match status" value="1"/>
</dbReference>
<evidence type="ECO:0000256" key="2">
    <source>
        <dbReference type="ARBA" id="ARBA00022730"/>
    </source>
</evidence>
<dbReference type="InterPro" id="IPR008991">
    <property type="entry name" value="Translation_prot_SH3-like_sf"/>
</dbReference>
<comment type="function">
    <text evidence="6">One of the primary rRNA binding proteins. Required for association of the 30S and 50S subunits to form the 70S ribosome, for tRNA binding and peptide bond formation. It has been suggested to have peptidyltransferase activity; this is somewhat controversial. Makes several contacts with the 16S rRNA in the 70S ribosome.</text>
</comment>
<accession>A0A150IX83</accession>
<dbReference type="InterPro" id="IPR022669">
    <property type="entry name" value="Ribosomal_uL2_C"/>
</dbReference>
<sequence length="241" mass="26331">MGKRIISQRRGRGTNTYKAPSHRYNGKVKHRNYDTLERGGVTRGVVRELFNDPARTSPVATILFDNNEEKLFLVPEGLRVGSNIATGTMAEVEVGNTLPLRNVPEGTYIYNIESRPGDGGKFVRSSGTYATLIAHDSQKTVIQLPSGVMKTLNPECRCTIGVVAGGGRKEKPLVKAGKKFHKLRSKSTLYPKVRGVAMNHNDHPFGGGNHKHAGKGTTSSRNAPPGRKVGHIAARRTGRRR</sequence>
<dbReference type="PATRIC" id="fig|1706437.3.peg.1476"/>
<name>A0A150IIR5_9EURY</name>
<dbReference type="Gene3D" id="2.40.50.140">
    <property type="entry name" value="Nucleic acid-binding proteins"/>
    <property type="match status" value="1"/>
</dbReference>